<feature type="region of interest" description="Disordered" evidence="4">
    <location>
        <begin position="295"/>
        <end position="352"/>
    </location>
</feature>
<evidence type="ECO:0000259" key="6">
    <source>
        <dbReference type="Pfam" id="PF21229"/>
    </source>
</evidence>
<accession>A0A210PGK8</accession>
<dbReference type="InterPro" id="IPR041384">
    <property type="entry name" value="DNTTIP1_dimer"/>
</dbReference>
<dbReference type="Proteomes" id="UP000242188">
    <property type="component" value="Unassembled WGS sequence"/>
</dbReference>
<dbReference type="GO" id="GO:0005634">
    <property type="term" value="C:nucleus"/>
    <property type="evidence" value="ECO:0007669"/>
    <property type="project" value="UniProtKB-SubCell"/>
</dbReference>
<evidence type="ECO:0000256" key="2">
    <source>
        <dbReference type="ARBA" id="ARBA00023125"/>
    </source>
</evidence>
<dbReference type="EMBL" id="NEDP02076718">
    <property type="protein sequence ID" value="OWF35610.1"/>
    <property type="molecule type" value="Genomic_DNA"/>
</dbReference>
<keyword evidence="8" id="KW-1185">Reference proteome</keyword>
<dbReference type="STRING" id="6573.A0A210PGK8"/>
<feature type="region of interest" description="Disordered" evidence="4">
    <location>
        <begin position="572"/>
        <end position="600"/>
    </location>
</feature>
<evidence type="ECO:0000256" key="3">
    <source>
        <dbReference type="ARBA" id="ARBA00023242"/>
    </source>
</evidence>
<keyword evidence="2" id="KW-0238">DNA-binding</keyword>
<feature type="region of interest" description="Disordered" evidence="4">
    <location>
        <begin position="617"/>
        <end position="639"/>
    </location>
</feature>
<comment type="caution">
    <text evidence="7">The sequence shown here is derived from an EMBL/GenBank/DDBJ whole genome shotgun (WGS) entry which is preliminary data.</text>
</comment>
<feature type="compositionally biased region" description="Polar residues" evidence="4">
    <location>
        <begin position="1138"/>
        <end position="1151"/>
    </location>
</feature>
<proteinExistence type="predicted"/>
<evidence type="ECO:0000313" key="7">
    <source>
        <dbReference type="EMBL" id="OWF35610.1"/>
    </source>
</evidence>
<feature type="region of interest" description="Disordered" evidence="4">
    <location>
        <begin position="941"/>
        <end position="1015"/>
    </location>
</feature>
<sequence length="1234" mass="136087">MEDEKKTKPVKEKKKRSQGPKKEKKPKEPQQRMQSGTGGASSFFSQSQQLHQQEGIVLGDSHSSTVGRLAAQHFSSSNQLPFTTLQHGVPLSSAPSQASLRVPSHLPPKKSMSPSRMASLTEPQGIPAGFQSHGPVPTTASDLAAHLTSQPPTVNIGRSEGQEQEQGGLLRQQLMQQRMTLPTELLSQPERKFSPYQQSQSVSLGVGDRGKDSHSPQTGPNKHQREDIGRTKAPPNVQLPTFGSKTETGRILGGHHSRALGLEEKVHFPPQFDSSPGPGKIQLQRIVIPTTREDVRRTVSPAKRESQPQPAHLGEHTAYQVSTIQRTPSPAHERRSPAPPFGRSQEQAEKTQPVNLSLHIPELHKKHGSGGHASIAGSVLSSLYAIQAQAKSGSPGHVVYHPARTEQQDYTIKAPELNFSKVSRGEGGSISIPSQILNTVQTGGQLQKEILRQTLLQGVSNAQMHSMNQATYSVQHGSRVTKEEAKSHDQRPIMYKFEADGSRKTVSPTPHSQGSAKRGPSPHQHPHPSLSGNIELKRASPAPGTTSNLMSVSQFSSSTVSQQPIRYIIPSSVSPKMSTVGSHEGPPTEVLRHKVPSPKPQHRHKEQLAALHQTYAAKGTSGQSSTQLSGHVPQTSSVHSSNVSSVQSMLPSTVPTSISFPYNAGQIRQPVVSLVRLPDNHPKYEEKRSPPPPYSVIQIPQDSGARFDIHKSEKTSFTDVFGAVKKPEQHQRPTIQHPKQVNPFTFPAKAQAKLFPYHHLTMENKDDLPGGKQKRITPFPKEPLIADAADDMPKLLPVSPVNSHENEEGRRKEDKDINIEELTPIPNPFNMRLQNLANLPTTSIYRSSYRAHSVAVQRAKSGCIVSPAKSLDLLRQNLQRFINKEIDVIIQQYVEKFFKPGIDNIKENSGSAAVGEEHIQAVCRQMLEEAKKMYLTDQGRCSVTPTRDIPDNVSENGSTGSRSRVPFGRKRKPSDTDSEKSHAPRRKKGRPPLVSGRSTPSKLKNNDAVKREGPKWDQERININTLFIMGARANKALGLGATRGRIYIKHPDLFKFSGDQDDKQWLYENHHMPATGGKAYMLLLEDVKELAKDDEYRDNGNQMPQELIGFTIPEWMLEKVKMQMMAGRTDNARKAGRSRSTTPNQIPTSVIQDEDDDMKHLPFSSFSSRKIKDEIQTSPSGDTEMEFLSGVDNDDQAFTRMSPFTLTGGFDEPSPSPSDLEDETPLSAPFDLTN</sequence>
<feature type="compositionally biased region" description="Basic and acidic residues" evidence="4">
    <location>
        <begin position="1004"/>
        <end position="1015"/>
    </location>
</feature>
<feature type="compositionally biased region" description="Basic and acidic residues" evidence="4">
    <location>
        <begin position="1"/>
        <end position="10"/>
    </location>
</feature>
<feature type="region of interest" description="Disordered" evidence="4">
    <location>
        <begin position="88"/>
        <end position="120"/>
    </location>
</feature>
<evidence type="ECO:0000259" key="5">
    <source>
        <dbReference type="Pfam" id="PF18192"/>
    </source>
</evidence>
<dbReference type="GO" id="GO:0016740">
    <property type="term" value="F:transferase activity"/>
    <property type="evidence" value="ECO:0007669"/>
    <property type="project" value="UniProtKB-KW"/>
</dbReference>
<dbReference type="InterPro" id="IPR049121">
    <property type="entry name" value="TdIF1_C"/>
</dbReference>
<dbReference type="PANTHER" id="PTHR23399">
    <property type="entry name" value="DEOXYNUCLEOTIDYLTRANSFERASE TERMINAL-INTERACTING PROTEIN 1"/>
    <property type="match status" value="1"/>
</dbReference>
<feature type="compositionally biased region" description="Polar residues" evidence="4">
    <location>
        <begin position="572"/>
        <end position="581"/>
    </location>
</feature>
<reference evidence="7 8" key="1">
    <citation type="journal article" date="2017" name="Nat. Ecol. Evol.">
        <title>Scallop genome provides insights into evolution of bilaterian karyotype and development.</title>
        <authorList>
            <person name="Wang S."/>
            <person name="Zhang J."/>
            <person name="Jiao W."/>
            <person name="Li J."/>
            <person name="Xun X."/>
            <person name="Sun Y."/>
            <person name="Guo X."/>
            <person name="Huan P."/>
            <person name="Dong B."/>
            <person name="Zhang L."/>
            <person name="Hu X."/>
            <person name="Sun X."/>
            <person name="Wang J."/>
            <person name="Zhao C."/>
            <person name="Wang Y."/>
            <person name="Wang D."/>
            <person name="Huang X."/>
            <person name="Wang R."/>
            <person name="Lv J."/>
            <person name="Li Y."/>
            <person name="Zhang Z."/>
            <person name="Liu B."/>
            <person name="Lu W."/>
            <person name="Hui Y."/>
            <person name="Liang J."/>
            <person name="Zhou Z."/>
            <person name="Hou R."/>
            <person name="Li X."/>
            <person name="Liu Y."/>
            <person name="Li H."/>
            <person name="Ning X."/>
            <person name="Lin Y."/>
            <person name="Zhao L."/>
            <person name="Xing Q."/>
            <person name="Dou J."/>
            <person name="Li Y."/>
            <person name="Mao J."/>
            <person name="Guo H."/>
            <person name="Dou H."/>
            <person name="Li T."/>
            <person name="Mu C."/>
            <person name="Jiang W."/>
            <person name="Fu Q."/>
            <person name="Fu X."/>
            <person name="Miao Y."/>
            <person name="Liu J."/>
            <person name="Yu Q."/>
            <person name="Li R."/>
            <person name="Liao H."/>
            <person name="Li X."/>
            <person name="Kong Y."/>
            <person name="Jiang Z."/>
            <person name="Chourrout D."/>
            <person name="Li R."/>
            <person name="Bao Z."/>
        </authorList>
    </citation>
    <scope>NUCLEOTIDE SEQUENCE [LARGE SCALE GENOMIC DNA]</scope>
    <source>
        <strain evidence="7 8">PY_sf001</strain>
    </source>
</reference>
<protein>
    <submittedName>
        <fullName evidence="7">Deoxynucleotidyltransferase terminal-interacting protein 1</fullName>
    </submittedName>
</protein>
<feature type="compositionally biased region" description="Basic and acidic residues" evidence="4">
    <location>
        <begin position="973"/>
        <end position="982"/>
    </location>
</feature>
<dbReference type="GO" id="GO:0031491">
    <property type="term" value="F:nucleosome binding"/>
    <property type="evidence" value="ECO:0007669"/>
    <property type="project" value="TreeGrafter"/>
</dbReference>
<feature type="compositionally biased region" description="Basic and acidic residues" evidence="4">
    <location>
        <begin position="480"/>
        <end position="503"/>
    </location>
</feature>
<evidence type="ECO:0000313" key="8">
    <source>
        <dbReference type="Proteomes" id="UP000242188"/>
    </source>
</evidence>
<feature type="region of interest" description="Disordered" evidence="4">
    <location>
        <begin position="1127"/>
        <end position="1234"/>
    </location>
</feature>
<keyword evidence="7" id="KW-0808">Transferase</keyword>
<dbReference type="Pfam" id="PF18192">
    <property type="entry name" value="DNTTIP1_dimer"/>
    <property type="match status" value="1"/>
</dbReference>
<organism evidence="7 8">
    <name type="scientific">Mizuhopecten yessoensis</name>
    <name type="common">Japanese scallop</name>
    <name type="synonym">Patinopecten yessoensis</name>
    <dbReference type="NCBI Taxonomy" id="6573"/>
    <lineage>
        <taxon>Eukaryota</taxon>
        <taxon>Metazoa</taxon>
        <taxon>Spiralia</taxon>
        <taxon>Lophotrochozoa</taxon>
        <taxon>Mollusca</taxon>
        <taxon>Bivalvia</taxon>
        <taxon>Autobranchia</taxon>
        <taxon>Pteriomorphia</taxon>
        <taxon>Pectinida</taxon>
        <taxon>Pectinoidea</taxon>
        <taxon>Pectinidae</taxon>
        <taxon>Mizuhopecten</taxon>
    </lineage>
</organism>
<keyword evidence="3" id="KW-0539">Nucleus</keyword>
<feature type="domain" description="DNTTIP1 dimerisation" evidence="5">
    <location>
        <begin position="869"/>
        <end position="936"/>
    </location>
</feature>
<evidence type="ECO:0000256" key="1">
    <source>
        <dbReference type="ARBA" id="ARBA00004123"/>
    </source>
</evidence>
<feature type="compositionally biased region" description="Basic residues" evidence="4">
    <location>
        <begin position="11"/>
        <end position="24"/>
    </location>
</feature>
<dbReference type="Pfam" id="PF21229">
    <property type="entry name" value="TdIF1_2nd"/>
    <property type="match status" value="1"/>
</dbReference>
<feature type="domain" description="TdIF1 C-terminal" evidence="6">
    <location>
        <begin position="1024"/>
        <end position="1120"/>
    </location>
</feature>
<evidence type="ECO:0000256" key="4">
    <source>
        <dbReference type="SAM" id="MobiDB-lite"/>
    </source>
</evidence>
<dbReference type="AlphaFoldDB" id="A0A210PGK8"/>
<feature type="region of interest" description="Disordered" evidence="4">
    <location>
        <begin position="1"/>
        <end position="59"/>
    </location>
</feature>
<dbReference type="PANTHER" id="PTHR23399:SF2">
    <property type="entry name" value="DEOXYNUCLEOTIDYLTRANSFERASE TERMINAL-INTERACTING PROTEIN 1"/>
    <property type="match status" value="1"/>
</dbReference>
<gene>
    <name evidence="7" type="ORF">KP79_PYT15942</name>
</gene>
<dbReference type="OrthoDB" id="5860246at2759"/>
<feature type="compositionally biased region" description="Basic and acidic residues" evidence="4">
    <location>
        <begin position="295"/>
        <end position="306"/>
    </location>
</feature>
<feature type="compositionally biased region" description="Polar residues" evidence="4">
    <location>
        <begin position="319"/>
        <end position="328"/>
    </location>
</feature>
<feature type="region of interest" description="Disordered" evidence="4">
    <location>
        <begin position="474"/>
        <end position="550"/>
    </location>
</feature>
<dbReference type="InterPro" id="IPR026064">
    <property type="entry name" value="TdIF1"/>
</dbReference>
<feature type="compositionally biased region" description="Low complexity" evidence="4">
    <location>
        <begin position="40"/>
        <end position="55"/>
    </location>
</feature>
<feature type="region of interest" description="Disordered" evidence="4">
    <location>
        <begin position="188"/>
        <end position="249"/>
    </location>
</feature>
<feature type="compositionally biased region" description="Polar residues" evidence="4">
    <location>
        <begin position="953"/>
        <end position="962"/>
    </location>
</feature>
<comment type="subcellular location">
    <subcellularLocation>
        <location evidence="1">Nucleus</location>
    </subcellularLocation>
</comment>
<feature type="compositionally biased region" description="Low complexity" evidence="4">
    <location>
        <begin position="619"/>
        <end position="639"/>
    </location>
</feature>
<feature type="compositionally biased region" description="Polar residues" evidence="4">
    <location>
        <begin position="504"/>
        <end position="515"/>
    </location>
</feature>
<dbReference type="GO" id="GO:0003677">
    <property type="term" value="F:DNA binding"/>
    <property type="evidence" value="ECO:0007669"/>
    <property type="project" value="UniProtKB-KW"/>
</dbReference>
<name>A0A210PGK8_MIZYE</name>